<organism evidence="10 11">
    <name type="scientific">Candidatus Kaiserbacteria bacterium RIFCSPHIGHO2_01_FULL_56_24</name>
    <dbReference type="NCBI Taxonomy" id="1798487"/>
    <lineage>
        <taxon>Bacteria</taxon>
        <taxon>Candidatus Kaiseribacteriota</taxon>
    </lineage>
</organism>
<keyword evidence="5 9" id="KW-0653">Protein transport</keyword>
<dbReference type="InterPro" id="IPR038379">
    <property type="entry name" value="SecE_sf"/>
</dbReference>
<dbReference type="HAMAP" id="MF_00422">
    <property type="entry name" value="SecE"/>
    <property type="match status" value="1"/>
</dbReference>
<dbReference type="Gene3D" id="1.20.5.1030">
    <property type="entry name" value="Preprotein translocase secy subunit"/>
    <property type="match status" value="1"/>
</dbReference>
<comment type="similarity">
    <text evidence="9">Belongs to the SecE/SEC61-gamma family.</text>
</comment>
<proteinExistence type="inferred from homology"/>
<dbReference type="InterPro" id="IPR001901">
    <property type="entry name" value="Translocase_SecE/Sec61-g"/>
</dbReference>
<evidence type="ECO:0000256" key="3">
    <source>
        <dbReference type="ARBA" id="ARBA00022475"/>
    </source>
</evidence>
<dbReference type="AlphaFoldDB" id="A0A1F6DB01"/>
<keyword evidence="8 9" id="KW-0472">Membrane</keyword>
<reference evidence="10 11" key="1">
    <citation type="journal article" date="2016" name="Nat. Commun.">
        <title>Thousands of microbial genomes shed light on interconnected biogeochemical processes in an aquifer system.</title>
        <authorList>
            <person name="Anantharaman K."/>
            <person name="Brown C.T."/>
            <person name="Hug L.A."/>
            <person name="Sharon I."/>
            <person name="Castelle C.J."/>
            <person name="Probst A.J."/>
            <person name="Thomas B.C."/>
            <person name="Singh A."/>
            <person name="Wilkins M.J."/>
            <person name="Karaoz U."/>
            <person name="Brodie E.L."/>
            <person name="Williams K.H."/>
            <person name="Hubbard S.S."/>
            <person name="Banfield J.F."/>
        </authorList>
    </citation>
    <scope>NUCLEOTIDE SEQUENCE [LARGE SCALE GENOMIC DNA]</scope>
</reference>
<comment type="subcellular location">
    <subcellularLocation>
        <location evidence="9">Cell membrane</location>
        <topology evidence="9">Single-pass membrane protein</topology>
    </subcellularLocation>
    <subcellularLocation>
        <location evidence="1">Membrane</location>
    </subcellularLocation>
</comment>
<evidence type="ECO:0000256" key="2">
    <source>
        <dbReference type="ARBA" id="ARBA00022448"/>
    </source>
</evidence>
<dbReference type="PANTHER" id="PTHR33910">
    <property type="entry name" value="PROTEIN TRANSLOCASE SUBUNIT SECE"/>
    <property type="match status" value="1"/>
</dbReference>
<dbReference type="GO" id="GO:0006605">
    <property type="term" value="P:protein targeting"/>
    <property type="evidence" value="ECO:0007669"/>
    <property type="project" value="UniProtKB-UniRule"/>
</dbReference>
<gene>
    <name evidence="9" type="primary">secE</name>
    <name evidence="10" type="ORF">A2765_02595</name>
</gene>
<keyword evidence="3 9" id="KW-1003">Cell membrane</keyword>
<dbReference type="Pfam" id="PF00584">
    <property type="entry name" value="SecE"/>
    <property type="match status" value="1"/>
</dbReference>
<comment type="function">
    <text evidence="9">Essential subunit of the Sec protein translocation channel SecYEG. Clamps together the 2 halves of SecY. May contact the channel plug during translocation.</text>
</comment>
<name>A0A1F6DB01_9BACT</name>
<accession>A0A1F6DB01</accession>
<dbReference type="GO" id="GO:0065002">
    <property type="term" value="P:intracellular protein transmembrane transport"/>
    <property type="evidence" value="ECO:0007669"/>
    <property type="project" value="UniProtKB-UniRule"/>
</dbReference>
<keyword evidence="2 9" id="KW-0813">Transport</keyword>
<dbReference type="GO" id="GO:0008320">
    <property type="term" value="F:protein transmembrane transporter activity"/>
    <property type="evidence" value="ECO:0007669"/>
    <property type="project" value="UniProtKB-UniRule"/>
</dbReference>
<dbReference type="NCBIfam" id="TIGR00964">
    <property type="entry name" value="secE_bact"/>
    <property type="match status" value="1"/>
</dbReference>
<feature type="transmembrane region" description="Helical" evidence="9">
    <location>
        <begin position="26"/>
        <end position="46"/>
    </location>
</feature>
<dbReference type="GO" id="GO:0009306">
    <property type="term" value="P:protein secretion"/>
    <property type="evidence" value="ECO:0007669"/>
    <property type="project" value="UniProtKB-UniRule"/>
</dbReference>
<protein>
    <recommendedName>
        <fullName evidence="9">Protein translocase subunit SecE</fullName>
    </recommendedName>
</protein>
<keyword evidence="7 9" id="KW-0811">Translocation</keyword>
<dbReference type="EMBL" id="MFLA01000032">
    <property type="protein sequence ID" value="OGG58586.1"/>
    <property type="molecule type" value="Genomic_DNA"/>
</dbReference>
<comment type="subunit">
    <text evidence="9">Component of the Sec protein translocase complex. Heterotrimer consisting of SecY, SecE and SecG subunits. The heterotrimers can form oligomers, although 1 heterotrimer is thought to be able to translocate proteins. Interacts with the ribosome. Interacts with SecDF, and other proteins may be involved. Interacts with SecA.</text>
</comment>
<evidence type="ECO:0000256" key="4">
    <source>
        <dbReference type="ARBA" id="ARBA00022692"/>
    </source>
</evidence>
<evidence type="ECO:0000313" key="11">
    <source>
        <dbReference type="Proteomes" id="UP000176377"/>
    </source>
</evidence>
<dbReference type="InterPro" id="IPR005807">
    <property type="entry name" value="SecE_bac"/>
</dbReference>
<comment type="caution">
    <text evidence="10">The sequence shown here is derived from an EMBL/GenBank/DDBJ whole genome shotgun (WGS) entry which is preliminary data.</text>
</comment>
<evidence type="ECO:0000256" key="1">
    <source>
        <dbReference type="ARBA" id="ARBA00004370"/>
    </source>
</evidence>
<keyword evidence="4 9" id="KW-0812">Transmembrane</keyword>
<evidence type="ECO:0000256" key="9">
    <source>
        <dbReference type="HAMAP-Rule" id="MF_00422"/>
    </source>
</evidence>
<dbReference type="GO" id="GO:0043952">
    <property type="term" value="P:protein transport by the Sec complex"/>
    <property type="evidence" value="ECO:0007669"/>
    <property type="project" value="UniProtKB-UniRule"/>
</dbReference>
<evidence type="ECO:0000256" key="5">
    <source>
        <dbReference type="ARBA" id="ARBA00022927"/>
    </source>
</evidence>
<sequence length="87" mass="9587">MGVVQYLKDTRSELNHVAWPTRVQTIVFTILVIAISILVSLYLGLLDFAFTSGLAKAVETLPHQTTTQPLDQLQISTTTVATTTQKQ</sequence>
<evidence type="ECO:0000256" key="6">
    <source>
        <dbReference type="ARBA" id="ARBA00022989"/>
    </source>
</evidence>
<dbReference type="PANTHER" id="PTHR33910:SF1">
    <property type="entry name" value="PROTEIN TRANSLOCASE SUBUNIT SECE"/>
    <property type="match status" value="1"/>
</dbReference>
<dbReference type="Proteomes" id="UP000176377">
    <property type="component" value="Unassembled WGS sequence"/>
</dbReference>
<evidence type="ECO:0000313" key="10">
    <source>
        <dbReference type="EMBL" id="OGG58586.1"/>
    </source>
</evidence>
<evidence type="ECO:0000256" key="7">
    <source>
        <dbReference type="ARBA" id="ARBA00023010"/>
    </source>
</evidence>
<evidence type="ECO:0000256" key="8">
    <source>
        <dbReference type="ARBA" id="ARBA00023136"/>
    </source>
</evidence>
<keyword evidence="6 9" id="KW-1133">Transmembrane helix</keyword>
<dbReference type="GO" id="GO:0005886">
    <property type="term" value="C:plasma membrane"/>
    <property type="evidence" value="ECO:0007669"/>
    <property type="project" value="UniProtKB-SubCell"/>
</dbReference>